<keyword evidence="3" id="KW-1185">Reference proteome</keyword>
<dbReference type="EMBL" id="CP028901">
    <property type="protein sequence ID" value="AWB34737.1"/>
    <property type="molecule type" value="Genomic_DNA"/>
</dbReference>
<dbReference type="Proteomes" id="UP000244571">
    <property type="component" value="Chromosome"/>
</dbReference>
<sequence length="221" mass="24351">MRKSFAPIVVFLAAVGLSGCALTTEQIDLIYVPTEDAQVIQEAEGKAVFVQVNDSRMEKPQVSAKKNGFGMELGKILPKEDVAITLRRAVEQELIARGFSISDKMPRVLLSVDITRFWNDFKSGFWAGDAVADLTMSVHAQSDPGTILYSRNLIVQGIEENIQLATGSNAKLALDRALQKGVRMLFDDEQFLAALLNVDERLTIRSNPVIDTPSGQKRKTL</sequence>
<keyword evidence="1" id="KW-0732">Signal</keyword>
<dbReference type="OrthoDB" id="5523946at2"/>
<name>A0A2R4XLR0_9BURK</name>
<gene>
    <name evidence="2" type="ORF">DBV39_14530</name>
</gene>
<dbReference type="RefSeq" id="WP_108622147.1">
    <property type="nucleotide sequence ID" value="NZ_CP028901.1"/>
</dbReference>
<accession>A0A2R4XLR0</accession>
<protein>
    <recommendedName>
        <fullName evidence="4">Lipoprotein</fullName>
    </recommendedName>
</protein>
<feature type="signal peptide" evidence="1">
    <location>
        <begin position="1"/>
        <end position="21"/>
    </location>
</feature>
<evidence type="ECO:0000256" key="1">
    <source>
        <dbReference type="SAM" id="SignalP"/>
    </source>
</evidence>
<evidence type="ECO:0000313" key="2">
    <source>
        <dbReference type="EMBL" id="AWB34737.1"/>
    </source>
</evidence>
<organism evidence="2 3">
    <name type="scientific">Orrella marina</name>
    <dbReference type="NCBI Taxonomy" id="2163011"/>
    <lineage>
        <taxon>Bacteria</taxon>
        <taxon>Pseudomonadati</taxon>
        <taxon>Pseudomonadota</taxon>
        <taxon>Betaproteobacteria</taxon>
        <taxon>Burkholderiales</taxon>
        <taxon>Alcaligenaceae</taxon>
        <taxon>Orrella</taxon>
    </lineage>
</organism>
<feature type="chain" id="PRO_5015323502" description="Lipoprotein" evidence="1">
    <location>
        <begin position="22"/>
        <end position="221"/>
    </location>
</feature>
<evidence type="ECO:0000313" key="3">
    <source>
        <dbReference type="Proteomes" id="UP000244571"/>
    </source>
</evidence>
<dbReference type="KEGG" id="boz:DBV39_14530"/>
<dbReference type="InterPro" id="IPR005619">
    <property type="entry name" value="Uncharacterised_YajG"/>
</dbReference>
<dbReference type="PROSITE" id="PS51257">
    <property type="entry name" value="PROKAR_LIPOPROTEIN"/>
    <property type="match status" value="1"/>
</dbReference>
<reference evidence="2 3" key="1">
    <citation type="submission" date="2018-04" db="EMBL/GenBank/DDBJ databases">
        <title>Bordetella sp. HZ20 isolated from seawater.</title>
        <authorList>
            <person name="Sun C."/>
        </authorList>
    </citation>
    <scope>NUCLEOTIDE SEQUENCE [LARGE SCALE GENOMIC DNA]</scope>
    <source>
        <strain evidence="2 3">HZ20</strain>
    </source>
</reference>
<dbReference type="Pfam" id="PF03923">
    <property type="entry name" value="Lipoprotein_16"/>
    <property type="match status" value="1"/>
</dbReference>
<proteinExistence type="predicted"/>
<evidence type="ECO:0008006" key="4">
    <source>
        <dbReference type="Google" id="ProtNLM"/>
    </source>
</evidence>
<dbReference type="AlphaFoldDB" id="A0A2R4XLR0"/>